<name>A0A6N2LFI1_SALVM</name>
<dbReference type="PANTHER" id="PTHR34968">
    <property type="entry name" value="AUGMIN SUBUNIT 5"/>
    <property type="match status" value="1"/>
</dbReference>
<evidence type="ECO:0000256" key="1">
    <source>
        <dbReference type="SAM" id="Coils"/>
    </source>
</evidence>
<dbReference type="GO" id="GO:0070652">
    <property type="term" value="C:HAUS complex"/>
    <property type="evidence" value="ECO:0007669"/>
    <property type="project" value="InterPro"/>
</dbReference>
<gene>
    <name evidence="2" type="ORF">SVIM_LOCUS221254</name>
</gene>
<accession>A0A6N2LFI1</accession>
<sequence length="165" mass="19409">MLDERAKNSKIFADYHKRLHQYVDQARDAQRSRIDIFLEERSSFSANSEKEAVYSTVKKVHVQQFLALKMHSIKMQKQGLVSEALKHCIEQVLCFSSQNMGSLRQFELEVWAKEREAAGLRTSLDTLMSEIQRLNQLCAERKEAEESLRKNWKKIEEFDARRSEL</sequence>
<proteinExistence type="predicted"/>
<dbReference type="GO" id="GO:0051225">
    <property type="term" value="P:spindle assembly"/>
    <property type="evidence" value="ECO:0007669"/>
    <property type="project" value="InterPro"/>
</dbReference>
<dbReference type="InterPro" id="IPR029131">
    <property type="entry name" value="HAUS5"/>
</dbReference>
<dbReference type="EMBL" id="CAADRP010001530">
    <property type="protein sequence ID" value="VFU39623.1"/>
    <property type="molecule type" value="Genomic_DNA"/>
</dbReference>
<feature type="coiled-coil region" evidence="1">
    <location>
        <begin position="117"/>
        <end position="151"/>
    </location>
</feature>
<dbReference type="InterPro" id="IPR044706">
    <property type="entry name" value="AUG5_plant"/>
</dbReference>
<protein>
    <submittedName>
        <fullName evidence="2">Uncharacterized protein</fullName>
    </submittedName>
</protein>
<evidence type="ECO:0000313" key="2">
    <source>
        <dbReference type="EMBL" id="VFU39623.1"/>
    </source>
</evidence>
<keyword evidence="1" id="KW-0175">Coiled coil</keyword>
<dbReference type="PANTHER" id="PTHR34968:SF1">
    <property type="entry name" value="AUGMIN SUBUNIT 5"/>
    <property type="match status" value="1"/>
</dbReference>
<reference evidence="2" key="1">
    <citation type="submission" date="2019-03" db="EMBL/GenBank/DDBJ databases">
        <authorList>
            <person name="Mank J."/>
            <person name="Almeida P."/>
        </authorList>
    </citation>
    <scope>NUCLEOTIDE SEQUENCE</scope>
    <source>
        <strain evidence="2">78183</strain>
    </source>
</reference>
<dbReference type="Pfam" id="PF14817">
    <property type="entry name" value="HAUS5"/>
    <property type="match status" value="1"/>
</dbReference>
<dbReference type="AlphaFoldDB" id="A0A6N2LFI1"/>
<dbReference type="GO" id="GO:0005876">
    <property type="term" value="C:spindle microtubule"/>
    <property type="evidence" value="ECO:0007669"/>
    <property type="project" value="InterPro"/>
</dbReference>
<organism evidence="2">
    <name type="scientific">Salix viminalis</name>
    <name type="common">Common osier</name>
    <name type="synonym">Basket willow</name>
    <dbReference type="NCBI Taxonomy" id="40686"/>
    <lineage>
        <taxon>Eukaryota</taxon>
        <taxon>Viridiplantae</taxon>
        <taxon>Streptophyta</taxon>
        <taxon>Embryophyta</taxon>
        <taxon>Tracheophyta</taxon>
        <taxon>Spermatophyta</taxon>
        <taxon>Magnoliopsida</taxon>
        <taxon>eudicotyledons</taxon>
        <taxon>Gunneridae</taxon>
        <taxon>Pentapetalae</taxon>
        <taxon>rosids</taxon>
        <taxon>fabids</taxon>
        <taxon>Malpighiales</taxon>
        <taxon>Salicaceae</taxon>
        <taxon>Saliceae</taxon>
        <taxon>Salix</taxon>
    </lineage>
</organism>